<dbReference type="RefSeq" id="WP_155306959.1">
    <property type="nucleotide sequence ID" value="NZ_AP021875.1"/>
</dbReference>
<name>A0A5K7Z8G0_9BACT</name>
<dbReference type="Proteomes" id="UP000427769">
    <property type="component" value="Chromosome"/>
</dbReference>
<dbReference type="InterPro" id="IPR019300">
    <property type="entry name" value="CooT"/>
</dbReference>
<dbReference type="Pfam" id="PF10133">
    <property type="entry name" value="CooT"/>
    <property type="match status" value="1"/>
</dbReference>
<proteinExistence type="predicted"/>
<gene>
    <name evidence="1" type="ORF">DSCW_57290</name>
</gene>
<dbReference type="AlphaFoldDB" id="A0A5K7Z8G0"/>
<evidence type="ECO:0000313" key="1">
    <source>
        <dbReference type="EMBL" id="BBO78312.1"/>
    </source>
</evidence>
<sequence length="64" mass="7121">MCEANAYLLTDSGETLVMEAVDDVLPEKDGLKLVNIFGEQKFLRAAIHSLSLVDHKVFLKELDS</sequence>
<accession>A0A5K7Z8G0</accession>
<dbReference type="EMBL" id="AP021875">
    <property type="protein sequence ID" value="BBO78312.1"/>
    <property type="molecule type" value="Genomic_DNA"/>
</dbReference>
<organism evidence="1 2">
    <name type="scientific">Desulfosarcina widdelii</name>
    <dbReference type="NCBI Taxonomy" id="947919"/>
    <lineage>
        <taxon>Bacteria</taxon>
        <taxon>Pseudomonadati</taxon>
        <taxon>Thermodesulfobacteriota</taxon>
        <taxon>Desulfobacteria</taxon>
        <taxon>Desulfobacterales</taxon>
        <taxon>Desulfosarcinaceae</taxon>
        <taxon>Desulfosarcina</taxon>
    </lineage>
</organism>
<reference evidence="1 2" key="1">
    <citation type="submission" date="2019-11" db="EMBL/GenBank/DDBJ databases">
        <title>Comparative genomics of hydrocarbon-degrading Desulfosarcina strains.</title>
        <authorList>
            <person name="Watanabe M."/>
            <person name="Kojima H."/>
            <person name="Fukui M."/>
        </authorList>
    </citation>
    <scope>NUCLEOTIDE SEQUENCE [LARGE SCALE GENOMIC DNA]</scope>
    <source>
        <strain evidence="1 2">PP31</strain>
    </source>
</reference>
<dbReference type="OrthoDB" id="5422162at2"/>
<dbReference type="KEGG" id="dwd:DSCW_57290"/>
<evidence type="ECO:0000313" key="2">
    <source>
        <dbReference type="Proteomes" id="UP000427769"/>
    </source>
</evidence>
<keyword evidence="2" id="KW-1185">Reference proteome</keyword>
<protein>
    <submittedName>
        <fullName evidence="1">RNA-binding protein</fullName>
    </submittedName>
</protein>